<keyword evidence="3" id="KW-1185">Reference proteome</keyword>
<accession>A0AAD7IF11</accession>
<feature type="non-terminal residue" evidence="2">
    <location>
        <position position="1"/>
    </location>
</feature>
<dbReference type="PANTHER" id="PTHR31836:SF28">
    <property type="entry name" value="SRCR DOMAIN-CONTAINING PROTEIN-RELATED"/>
    <property type="match status" value="1"/>
</dbReference>
<name>A0AAD7IF11_9AGAR</name>
<dbReference type="EMBL" id="JARKIB010000103">
    <property type="protein sequence ID" value="KAJ7740313.1"/>
    <property type="molecule type" value="Genomic_DNA"/>
</dbReference>
<evidence type="ECO:0000313" key="3">
    <source>
        <dbReference type="Proteomes" id="UP001215598"/>
    </source>
</evidence>
<comment type="caution">
    <text evidence="2">The sequence shown here is derived from an EMBL/GenBank/DDBJ whole genome shotgun (WGS) entry which is preliminary data.</text>
</comment>
<sequence length="92" mass="9742">WYHPNGGISACGSPLQNSDTLAALGEENWDEGAHCGHNINVQYQGRSIMVSVQDLCPGCQGVNGIDLPEGAIAVIDPNYKADGVISIVRSFE</sequence>
<dbReference type="CDD" id="cd22191">
    <property type="entry name" value="DPBB_RlpA_EXP_N-like"/>
    <property type="match status" value="1"/>
</dbReference>
<gene>
    <name evidence="2" type="ORF">B0H16DRAFT_1324493</name>
</gene>
<dbReference type="InterPro" id="IPR051477">
    <property type="entry name" value="Expansin_CellWall"/>
</dbReference>
<evidence type="ECO:0008006" key="4">
    <source>
        <dbReference type="Google" id="ProtNLM"/>
    </source>
</evidence>
<dbReference type="AlphaFoldDB" id="A0AAD7IF11"/>
<dbReference type="Gene3D" id="2.40.40.10">
    <property type="entry name" value="RlpA-like domain"/>
    <property type="match status" value="1"/>
</dbReference>
<organism evidence="2 3">
    <name type="scientific">Mycena metata</name>
    <dbReference type="NCBI Taxonomy" id="1033252"/>
    <lineage>
        <taxon>Eukaryota</taxon>
        <taxon>Fungi</taxon>
        <taxon>Dikarya</taxon>
        <taxon>Basidiomycota</taxon>
        <taxon>Agaricomycotina</taxon>
        <taxon>Agaricomycetes</taxon>
        <taxon>Agaricomycetidae</taxon>
        <taxon>Agaricales</taxon>
        <taxon>Marasmiineae</taxon>
        <taxon>Mycenaceae</taxon>
        <taxon>Mycena</taxon>
    </lineage>
</organism>
<evidence type="ECO:0000256" key="1">
    <source>
        <dbReference type="ARBA" id="ARBA00022729"/>
    </source>
</evidence>
<dbReference type="InterPro" id="IPR036908">
    <property type="entry name" value="RlpA-like_sf"/>
</dbReference>
<evidence type="ECO:0000313" key="2">
    <source>
        <dbReference type="EMBL" id="KAJ7740313.1"/>
    </source>
</evidence>
<proteinExistence type="predicted"/>
<dbReference type="SUPFAM" id="SSF50685">
    <property type="entry name" value="Barwin-like endoglucanases"/>
    <property type="match status" value="1"/>
</dbReference>
<protein>
    <recommendedName>
        <fullName evidence="4">RlpA-like protein double-psi beta-barrel domain-containing protein</fullName>
    </recommendedName>
</protein>
<dbReference type="Proteomes" id="UP001215598">
    <property type="component" value="Unassembled WGS sequence"/>
</dbReference>
<dbReference type="PANTHER" id="PTHR31836">
    <property type="match status" value="1"/>
</dbReference>
<reference evidence="2" key="1">
    <citation type="submission" date="2023-03" db="EMBL/GenBank/DDBJ databases">
        <title>Massive genome expansion in bonnet fungi (Mycena s.s.) driven by repeated elements and novel gene families across ecological guilds.</title>
        <authorList>
            <consortium name="Lawrence Berkeley National Laboratory"/>
            <person name="Harder C.B."/>
            <person name="Miyauchi S."/>
            <person name="Viragh M."/>
            <person name="Kuo A."/>
            <person name="Thoen E."/>
            <person name="Andreopoulos B."/>
            <person name="Lu D."/>
            <person name="Skrede I."/>
            <person name="Drula E."/>
            <person name="Henrissat B."/>
            <person name="Morin E."/>
            <person name="Kohler A."/>
            <person name="Barry K."/>
            <person name="LaButti K."/>
            <person name="Morin E."/>
            <person name="Salamov A."/>
            <person name="Lipzen A."/>
            <person name="Mereny Z."/>
            <person name="Hegedus B."/>
            <person name="Baldrian P."/>
            <person name="Stursova M."/>
            <person name="Weitz H."/>
            <person name="Taylor A."/>
            <person name="Grigoriev I.V."/>
            <person name="Nagy L.G."/>
            <person name="Martin F."/>
            <person name="Kauserud H."/>
        </authorList>
    </citation>
    <scope>NUCLEOTIDE SEQUENCE</scope>
    <source>
        <strain evidence="2">CBHHK182m</strain>
    </source>
</reference>
<keyword evidence="1" id="KW-0732">Signal</keyword>